<name>A0ABQ6HRY7_9MICO</name>
<dbReference type="InterPro" id="IPR002481">
    <property type="entry name" value="FUR"/>
</dbReference>
<reference evidence="8" key="1">
    <citation type="journal article" date="2019" name="Int. J. Syst. Evol. Microbiol.">
        <title>The Global Catalogue of Microorganisms (GCM) 10K type strain sequencing project: providing services to taxonomists for standard genome sequencing and annotation.</title>
        <authorList>
            <consortium name="The Broad Institute Genomics Platform"/>
            <consortium name="The Broad Institute Genome Sequencing Center for Infectious Disease"/>
            <person name="Wu L."/>
            <person name="Ma J."/>
        </authorList>
    </citation>
    <scope>NUCLEOTIDE SEQUENCE [LARGE SCALE GENOMIC DNA]</scope>
    <source>
        <strain evidence="8">NBRC 105830</strain>
    </source>
</reference>
<dbReference type="EMBL" id="BSUJ01000001">
    <property type="protein sequence ID" value="GMA20792.1"/>
    <property type="molecule type" value="Genomic_DNA"/>
</dbReference>
<comment type="similarity">
    <text evidence="1">Belongs to the Fur family.</text>
</comment>
<keyword evidence="8" id="KW-1185">Reference proteome</keyword>
<proteinExistence type="inferred from homology"/>
<dbReference type="RefSeq" id="WP_241443957.1">
    <property type="nucleotide sequence ID" value="NZ_BSUJ01000001.1"/>
</dbReference>
<dbReference type="PANTHER" id="PTHR33202">
    <property type="entry name" value="ZINC UPTAKE REGULATION PROTEIN"/>
    <property type="match status" value="1"/>
</dbReference>
<accession>A0ABQ6HRY7</accession>
<keyword evidence="3" id="KW-0862">Zinc</keyword>
<keyword evidence="6" id="KW-0804">Transcription</keyword>
<comment type="caution">
    <text evidence="7">The sequence shown here is derived from an EMBL/GenBank/DDBJ whole genome shotgun (WGS) entry which is preliminary data.</text>
</comment>
<dbReference type="PANTHER" id="PTHR33202:SF7">
    <property type="entry name" value="FERRIC UPTAKE REGULATION PROTEIN"/>
    <property type="match status" value="1"/>
</dbReference>
<evidence type="ECO:0000256" key="3">
    <source>
        <dbReference type="ARBA" id="ARBA00022833"/>
    </source>
</evidence>
<dbReference type="InterPro" id="IPR036388">
    <property type="entry name" value="WH-like_DNA-bd_sf"/>
</dbReference>
<evidence type="ECO:0000256" key="6">
    <source>
        <dbReference type="ARBA" id="ARBA00023163"/>
    </source>
</evidence>
<dbReference type="Pfam" id="PF01475">
    <property type="entry name" value="FUR"/>
    <property type="match status" value="1"/>
</dbReference>
<dbReference type="Proteomes" id="UP001157109">
    <property type="component" value="Unassembled WGS sequence"/>
</dbReference>
<dbReference type="CDD" id="cd07153">
    <property type="entry name" value="Fur_like"/>
    <property type="match status" value="1"/>
</dbReference>
<dbReference type="InterPro" id="IPR036390">
    <property type="entry name" value="WH_DNA-bd_sf"/>
</dbReference>
<evidence type="ECO:0000256" key="2">
    <source>
        <dbReference type="ARBA" id="ARBA00022491"/>
    </source>
</evidence>
<evidence type="ECO:0000256" key="4">
    <source>
        <dbReference type="ARBA" id="ARBA00023015"/>
    </source>
</evidence>
<protein>
    <submittedName>
        <fullName evidence="7">Transcriptional repressor</fullName>
    </submittedName>
</protein>
<gene>
    <name evidence="7" type="ORF">GCM10025862_28130</name>
</gene>
<keyword evidence="5" id="KW-0238">DNA-binding</keyword>
<evidence type="ECO:0000313" key="8">
    <source>
        <dbReference type="Proteomes" id="UP001157109"/>
    </source>
</evidence>
<evidence type="ECO:0000256" key="5">
    <source>
        <dbReference type="ARBA" id="ARBA00023125"/>
    </source>
</evidence>
<dbReference type="Gene3D" id="3.30.1490.190">
    <property type="match status" value="1"/>
</dbReference>
<keyword evidence="2" id="KW-0678">Repressor</keyword>
<organism evidence="7 8">
    <name type="scientific">Arsenicicoccus piscis</name>
    <dbReference type="NCBI Taxonomy" id="673954"/>
    <lineage>
        <taxon>Bacteria</taxon>
        <taxon>Bacillati</taxon>
        <taxon>Actinomycetota</taxon>
        <taxon>Actinomycetes</taxon>
        <taxon>Micrococcales</taxon>
        <taxon>Intrasporangiaceae</taxon>
        <taxon>Arsenicicoccus</taxon>
    </lineage>
</organism>
<dbReference type="Gene3D" id="1.10.10.10">
    <property type="entry name" value="Winged helix-like DNA-binding domain superfamily/Winged helix DNA-binding domain"/>
    <property type="match status" value="1"/>
</dbReference>
<evidence type="ECO:0000256" key="1">
    <source>
        <dbReference type="ARBA" id="ARBA00007957"/>
    </source>
</evidence>
<evidence type="ECO:0000313" key="7">
    <source>
        <dbReference type="EMBL" id="GMA20792.1"/>
    </source>
</evidence>
<dbReference type="SUPFAM" id="SSF46785">
    <property type="entry name" value="Winged helix' DNA-binding domain"/>
    <property type="match status" value="1"/>
</dbReference>
<dbReference type="InterPro" id="IPR043135">
    <property type="entry name" value="Fur_C"/>
</dbReference>
<keyword evidence="4" id="KW-0805">Transcription regulation</keyword>
<sequence length="146" mass="15955">MDERSIEEFFHARGMRMTGPRRRIFAAVRELGHATPDAIAEAVERDGGDPLPLSTVYRTLDALAELGLVAHTHLGHGSPTYHLVDHATHVHLVCLGCGGVADAPLSVAVELAANVRSARDFEADIKHMVVHGWCRECRSERAEEDA</sequence>